<dbReference type="Pfam" id="PF08448">
    <property type="entry name" value="PAS_4"/>
    <property type="match status" value="1"/>
</dbReference>
<dbReference type="InterPro" id="IPR001932">
    <property type="entry name" value="PPM-type_phosphatase-like_dom"/>
</dbReference>
<proteinExistence type="predicted"/>
<dbReference type="PANTHER" id="PTHR43156">
    <property type="entry name" value="STAGE II SPORULATION PROTEIN E-RELATED"/>
    <property type="match status" value="1"/>
</dbReference>
<dbReference type="SUPFAM" id="SSF55785">
    <property type="entry name" value="PYP-like sensor domain (PAS domain)"/>
    <property type="match status" value="2"/>
</dbReference>
<evidence type="ECO:0000313" key="4">
    <source>
        <dbReference type="Proteomes" id="UP000666915"/>
    </source>
</evidence>
<keyword evidence="1" id="KW-0378">Hydrolase</keyword>
<dbReference type="Proteomes" id="UP000666915">
    <property type="component" value="Unassembled WGS sequence"/>
</dbReference>
<dbReference type="InterPro" id="IPR013767">
    <property type="entry name" value="PAS_fold"/>
</dbReference>
<comment type="caution">
    <text evidence="3">The sequence shown here is derived from an EMBL/GenBank/DDBJ whole genome shotgun (WGS) entry which is preliminary data.</text>
</comment>
<dbReference type="InterPro" id="IPR000014">
    <property type="entry name" value="PAS"/>
</dbReference>
<dbReference type="SUPFAM" id="SSF81606">
    <property type="entry name" value="PP2C-like"/>
    <property type="match status" value="1"/>
</dbReference>
<dbReference type="Gene3D" id="3.30.450.40">
    <property type="match status" value="1"/>
</dbReference>
<evidence type="ECO:0000256" key="1">
    <source>
        <dbReference type="ARBA" id="ARBA00022801"/>
    </source>
</evidence>
<reference evidence="3 4" key="1">
    <citation type="submission" date="2021-03" db="EMBL/GenBank/DDBJ databases">
        <authorList>
            <person name="Kanchanasin P."/>
            <person name="Saeng-In P."/>
            <person name="Phongsopitanun W."/>
            <person name="Yuki M."/>
            <person name="Kudo T."/>
            <person name="Ohkuma M."/>
            <person name="Tanasupawat S."/>
        </authorList>
    </citation>
    <scope>NUCLEOTIDE SEQUENCE [LARGE SCALE GENOMIC DNA]</scope>
    <source>
        <strain evidence="3 4">L46</strain>
    </source>
</reference>
<evidence type="ECO:0000259" key="2">
    <source>
        <dbReference type="PROSITE" id="PS50112"/>
    </source>
</evidence>
<dbReference type="PANTHER" id="PTHR43156:SF2">
    <property type="entry name" value="STAGE II SPORULATION PROTEIN E"/>
    <property type="match status" value="1"/>
</dbReference>
<dbReference type="InterPro" id="IPR035965">
    <property type="entry name" value="PAS-like_dom_sf"/>
</dbReference>
<dbReference type="RefSeq" id="WP_208271047.1">
    <property type="nucleotide sequence ID" value="NZ_BAAAGM010000054.1"/>
</dbReference>
<dbReference type="Pfam" id="PF07228">
    <property type="entry name" value="SpoIIE"/>
    <property type="match status" value="1"/>
</dbReference>
<dbReference type="SMART" id="SM00065">
    <property type="entry name" value="GAF"/>
    <property type="match status" value="1"/>
</dbReference>
<dbReference type="CDD" id="cd00130">
    <property type="entry name" value="PAS"/>
    <property type="match status" value="1"/>
</dbReference>
<feature type="domain" description="PAS" evidence="2">
    <location>
        <begin position="18"/>
        <end position="48"/>
    </location>
</feature>
<dbReference type="Pfam" id="PF01590">
    <property type="entry name" value="GAF"/>
    <property type="match status" value="1"/>
</dbReference>
<protein>
    <submittedName>
        <fullName evidence="3">SpoIIE family protein phosphatase</fullName>
    </submittedName>
</protein>
<name>A0ABS3R931_9ACTN</name>
<dbReference type="Gene3D" id="3.30.450.20">
    <property type="entry name" value="PAS domain"/>
    <property type="match status" value="2"/>
</dbReference>
<dbReference type="NCBIfam" id="TIGR00229">
    <property type="entry name" value="sensory_box"/>
    <property type="match status" value="1"/>
</dbReference>
<accession>A0ABS3R931</accession>
<dbReference type="InterPro" id="IPR036457">
    <property type="entry name" value="PPM-type-like_dom_sf"/>
</dbReference>
<dbReference type="EMBL" id="JAGEOK010000027">
    <property type="protein sequence ID" value="MBO2442735.1"/>
    <property type="molecule type" value="Genomic_DNA"/>
</dbReference>
<dbReference type="Gene3D" id="3.60.40.10">
    <property type="entry name" value="PPM-type phosphatase domain"/>
    <property type="match status" value="1"/>
</dbReference>
<gene>
    <name evidence="3" type="ORF">J4557_34935</name>
</gene>
<keyword evidence="4" id="KW-1185">Reference proteome</keyword>
<dbReference type="InterPro" id="IPR052016">
    <property type="entry name" value="Bact_Sigma-Reg"/>
</dbReference>
<evidence type="ECO:0000313" key="3">
    <source>
        <dbReference type="EMBL" id="MBO2442735.1"/>
    </source>
</evidence>
<dbReference type="SMART" id="SM00331">
    <property type="entry name" value="PP2C_SIG"/>
    <property type="match status" value="1"/>
</dbReference>
<dbReference type="InterPro" id="IPR003018">
    <property type="entry name" value="GAF"/>
</dbReference>
<organism evidence="3 4">
    <name type="scientific">Actinomadura nitritigenes</name>
    <dbReference type="NCBI Taxonomy" id="134602"/>
    <lineage>
        <taxon>Bacteria</taxon>
        <taxon>Bacillati</taxon>
        <taxon>Actinomycetota</taxon>
        <taxon>Actinomycetes</taxon>
        <taxon>Streptosporangiales</taxon>
        <taxon>Thermomonosporaceae</taxon>
        <taxon>Actinomadura</taxon>
    </lineage>
</organism>
<dbReference type="InterPro" id="IPR029016">
    <property type="entry name" value="GAF-like_dom_sf"/>
</dbReference>
<dbReference type="Pfam" id="PF00989">
    <property type="entry name" value="PAS"/>
    <property type="match status" value="1"/>
</dbReference>
<dbReference type="PROSITE" id="PS50112">
    <property type="entry name" value="PAS"/>
    <property type="match status" value="1"/>
</dbReference>
<dbReference type="SUPFAM" id="SSF55781">
    <property type="entry name" value="GAF domain-like"/>
    <property type="match status" value="1"/>
</dbReference>
<dbReference type="InterPro" id="IPR013656">
    <property type="entry name" value="PAS_4"/>
</dbReference>
<dbReference type="SMART" id="SM00091">
    <property type="entry name" value="PAS"/>
    <property type="match status" value="2"/>
</dbReference>
<sequence length="675" mass="73118">MARSNIWGHGTDAPVPAVAVLDDRGDVVGWSKAAGELLGYPAAEILGRPGTDLRMERDRATRIWTWNGGHGDDDYRIGMVDLRHRDGDQIVTHLERIRIDTPGGAPAWVVAAIPASVFTLGTSVLEPLLSAAPVVMVVWDTDLRSVWRNEQAQRLEGFFPCFEVGRPLPEAQGEEDPLVPPELIREVLADGVPVLDRESRWGGADRERTFSTFLFRVEALDSRPLGVCLMAIDITHSRARERLALLRRASVQIGTTLDVQRTAQELTDLAVPAFADYATVDLTEAVMPGTEPLERLEANQNGIPVFRRAGLASIHDGVPEALWPLGQPVYVPPGSPFTKVLASGRSYFEPEMDTSPGNWLDDDPHRARVIAAMGMHTLIIVPLWARGSLLGIAVFVRTDTKAQYTRDDLVLAEELAARAALSLDNARQYTREHDASLALQRQLLPRRLYGGDVMELASRYLPSDVHQGVGGDWYDTISLPDSRLALVVGDVTGHGINAAASMGRLRTAMRTLAYLGLPPAELLARLDELYARQDEEEQGSALSPIAATCLYAVYDPAARRCTLASAGHLPPAIVDPGGGVSFVDPPAGTPIGLGLGVHESVEFEFGEGSLMALYTDGLIERRDDDLDEGMRRLGAALAGTEGPLDGLCTSVIDAMVTRTAEDDVTLLLARTLAPS</sequence>